<proteinExistence type="predicted"/>
<dbReference type="InterPro" id="IPR002052">
    <property type="entry name" value="DNA_methylase_N6_adenine_CS"/>
</dbReference>
<dbReference type="RefSeq" id="WP_151706154.1">
    <property type="nucleotide sequence ID" value="NZ_BKZQ01000046.1"/>
</dbReference>
<feature type="domain" description="Type II methyltransferase M.TaqI-like" evidence="7">
    <location>
        <begin position="304"/>
        <end position="575"/>
    </location>
</feature>
<organism evidence="8 9">
    <name type="scientific">Weizmannia acidilactici</name>
    <dbReference type="NCBI Taxonomy" id="2607726"/>
    <lineage>
        <taxon>Bacteria</taxon>
        <taxon>Bacillati</taxon>
        <taxon>Bacillota</taxon>
        <taxon>Bacilli</taxon>
        <taxon>Bacillales</taxon>
        <taxon>Bacillaceae</taxon>
        <taxon>Heyndrickxia</taxon>
    </lineage>
</organism>
<dbReference type="PANTHER" id="PTHR33841:SF1">
    <property type="entry name" value="DNA METHYLTRANSFERASE A"/>
    <property type="match status" value="1"/>
</dbReference>
<evidence type="ECO:0000256" key="2">
    <source>
        <dbReference type="ARBA" id="ARBA00022603"/>
    </source>
</evidence>
<evidence type="ECO:0000256" key="5">
    <source>
        <dbReference type="ARBA" id="ARBA00047942"/>
    </source>
</evidence>
<evidence type="ECO:0000313" key="9">
    <source>
        <dbReference type="Proteomes" id="UP000391919"/>
    </source>
</evidence>
<dbReference type="Gene3D" id="3.40.50.150">
    <property type="entry name" value="Vaccinia Virus protein VP39"/>
    <property type="match status" value="1"/>
</dbReference>
<sequence length="1165" mass="136163">MKPEQKKAINRTILQSRAILERDIENRLVIYGILMDEPWIEKDKLSLSDEQEQIYKNLREAIGKEMKGGLSQKEALISYIREVTYTYLNRIAALRVMEVRGLIEEVLIQREEYGGRSYGHRNFFEIARDYCKSQSDEGLSYFISLIFNEIASDIGLLFNTDDEYSIIVPSNQALLEIIHLLTTEIDEESWRQDEIIGWIYQYFNEEEKKIVFKKKKFEVLDIPPATQLFTPDWIVKFILEESLEKLINDIKLGARTDIKLEDIKILDPACGSGHFLFQAYDILYNAYKDAGYDERKIPYLIINKNLYGIDVDARAVQLTSLILYLKLKTSLLKINQKGEIGSIKINLVCADSILLNGERLNFLLKRFKNEKNVIDIINIIYEEFNNTKLKGSLVQPEKKVRPIIDSLKEEIDESFKRELDEYNLFSGIEYSEFNKTQKEESFKQLENKILKVLNDIYSQAIINNDIGYKMFANEAKKSIDLIEILMDKYDIVVTNPPYMTRNNMTSELNQFLDKNYKAGSADLYSAFIIRCLEFVKENEYVGMITQNTFMFKPSFKELRKELINNITIKTFVHLGPRAFDDISGEKVNTAMFIFRNKKPTYQQSLFINLTKYRSSELKKNALINRNKSETFEIDQSLFKVIEGYPFVYWMNKFDKKLLEKLPVLDNKSEAPIAFVRTGLTTGDDNKFVRFFWEVPSEYIGKEWKFISKGKEFIRWYESFDRIVYWSNNGYAIKNFRNSKGKLKSSIRSEEYYDKEGITYGMNSSSGFAARFLPKDVIISVNGSGIFPNKVSQEFLFGLLNSSLGSRLFSILAPMLTINNSDVSKFPIKLPDDETNNAITSAVRKIIPLAKSLTFVYEEKPDFTLPSLLQFPSNTIRDSYEKYIAKNIEIGKTIASYELYIDNLVYELYQVPEELRKYELTDKENIQRIVKAMNDDNIVSILDLIELPKYIKLKDLSESLSDLISYFIGVVFGRWNFHTTPKIEDNIIVINETFVEDFLYQLLEEVFSEENIDEIIDNEIPSILKKDILEWLQKDFFNYHCRKYQNRPIYWHICSPNKTFNALLYYHELNSDTLYKLKSNYLKPIIENLKGDLNFYRGKISSTNEKKVAKQYEKRVVELENQINDLETLDRQIDDIIASGYEPDINQGVLYNIKPLNPILAKKIEK</sequence>
<reference evidence="8 9" key="1">
    <citation type="submission" date="2019-09" db="EMBL/GenBank/DDBJ databases">
        <title>Draft genome sequence of Bacillus sp. JC-7.</title>
        <authorList>
            <person name="Tanaka N."/>
            <person name="Shiwa Y."/>
            <person name="Fujita N."/>
            <person name="Tanasupawat S."/>
        </authorList>
    </citation>
    <scope>NUCLEOTIDE SEQUENCE [LARGE SCALE GENOMIC DNA]</scope>
    <source>
        <strain evidence="8 9">JC-7</strain>
    </source>
</reference>
<comment type="catalytic activity">
    <reaction evidence="5">
        <text>a 2'-deoxyadenosine in DNA + S-adenosyl-L-methionine = an N(6)-methyl-2'-deoxyadenosine in DNA + S-adenosyl-L-homocysteine + H(+)</text>
        <dbReference type="Rhea" id="RHEA:15197"/>
        <dbReference type="Rhea" id="RHEA-COMP:12418"/>
        <dbReference type="Rhea" id="RHEA-COMP:12419"/>
        <dbReference type="ChEBI" id="CHEBI:15378"/>
        <dbReference type="ChEBI" id="CHEBI:57856"/>
        <dbReference type="ChEBI" id="CHEBI:59789"/>
        <dbReference type="ChEBI" id="CHEBI:90615"/>
        <dbReference type="ChEBI" id="CHEBI:90616"/>
        <dbReference type="EC" id="2.1.1.72"/>
    </reaction>
</comment>
<dbReference type="PANTHER" id="PTHR33841">
    <property type="entry name" value="DNA METHYLTRANSFERASE YEEA-RELATED"/>
    <property type="match status" value="1"/>
</dbReference>
<dbReference type="EMBL" id="BKZQ01000046">
    <property type="protein sequence ID" value="GER71389.1"/>
    <property type="molecule type" value="Genomic_DNA"/>
</dbReference>
<dbReference type="EC" id="2.1.1.72" evidence="1"/>
<dbReference type="AlphaFoldDB" id="A0A5J4JJH9"/>
<dbReference type="InterPro" id="IPR047939">
    <property type="entry name" value="BREX_1_PglX"/>
</dbReference>
<dbReference type="InterPro" id="IPR050953">
    <property type="entry name" value="N4_N6_ade-DNA_methylase"/>
</dbReference>
<accession>A0A5J4JJH9</accession>
<evidence type="ECO:0000256" key="6">
    <source>
        <dbReference type="SAM" id="Coils"/>
    </source>
</evidence>
<dbReference type="Pfam" id="PF07669">
    <property type="entry name" value="Eco57I"/>
    <property type="match status" value="1"/>
</dbReference>
<name>A0A5J4JJH9_9BACI</name>
<keyword evidence="3" id="KW-0808">Transferase</keyword>
<keyword evidence="6" id="KW-0175">Coiled coil</keyword>
<dbReference type="PRINTS" id="PR00507">
    <property type="entry name" value="N12N6MTFRASE"/>
</dbReference>
<comment type="caution">
    <text evidence="8">The sequence shown here is derived from an EMBL/GenBank/DDBJ whole genome shotgun (WGS) entry which is preliminary data.</text>
</comment>
<dbReference type="Proteomes" id="UP000391919">
    <property type="component" value="Unassembled WGS sequence"/>
</dbReference>
<protein>
    <recommendedName>
        <fullName evidence="1">site-specific DNA-methyltransferase (adenine-specific)</fullName>
        <ecNumber evidence="1">2.1.1.72</ecNumber>
    </recommendedName>
</protein>
<dbReference type="InterPro" id="IPR029063">
    <property type="entry name" value="SAM-dependent_MTases_sf"/>
</dbReference>
<evidence type="ECO:0000313" key="8">
    <source>
        <dbReference type="EMBL" id="GER71389.1"/>
    </source>
</evidence>
<evidence type="ECO:0000256" key="4">
    <source>
        <dbReference type="ARBA" id="ARBA00022691"/>
    </source>
</evidence>
<dbReference type="GO" id="GO:0009007">
    <property type="term" value="F:site-specific DNA-methyltransferase (adenine-specific) activity"/>
    <property type="evidence" value="ECO:0007669"/>
    <property type="project" value="UniProtKB-EC"/>
</dbReference>
<dbReference type="SUPFAM" id="SSF53335">
    <property type="entry name" value="S-adenosyl-L-methionine-dependent methyltransferases"/>
    <property type="match status" value="1"/>
</dbReference>
<dbReference type="NCBIfam" id="NF033452">
    <property type="entry name" value="BREX_1_MTaseX"/>
    <property type="match status" value="1"/>
</dbReference>
<dbReference type="GO" id="GO:0032259">
    <property type="term" value="P:methylation"/>
    <property type="evidence" value="ECO:0007669"/>
    <property type="project" value="UniProtKB-KW"/>
</dbReference>
<gene>
    <name evidence="8" type="ORF">BpJC7_26920</name>
</gene>
<evidence type="ECO:0000256" key="3">
    <source>
        <dbReference type="ARBA" id="ARBA00022679"/>
    </source>
</evidence>
<dbReference type="GO" id="GO:0003676">
    <property type="term" value="F:nucleic acid binding"/>
    <property type="evidence" value="ECO:0007669"/>
    <property type="project" value="InterPro"/>
</dbReference>
<dbReference type="GO" id="GO:0006304">
    <property type="term" value="P:DNA modification"/>
    <property type="evidence" value="ECO:0007669"/>
    <property type="project" value="InterPro"/>
</dbReference>
<dbReference type="InterPro" id="IPR011639">
    <property type="entry name" value="MethylTrfase_TaqI-like_dom"/>
</dbReference>
<dbReference type="PROSITE" id="PS00092">
    <property type="entry name" value="N6_MTASE"/>
    <property type="match status" value="1"/>
</dbReference>
<feature type="coiled-coil region" evidence="6">
    <location>
        <begin position="1085"/>
        <end position="1138"/>
    </location>
</feature>
<keyword evidence="2" id="KW-0489">Methyltransferase</keyword>
<keyword evidence="9" id="KW-1185">Reference proteome</keyword>
<keyword evidence="4" id="KW-0949">S-adenosyl-L-methionine</keyword>
<evidence type="ECO:0000259" key="7">
    <source>
        <dbReference type="Pfam" id="PF07669"/>
    </source>
</evidence>
<evidence type="ECO:0000256" key="1">
    <source>
        <dbReference type="ARBA" id="ARBA00011900"/>
    </source>
</evidence>
<dbReference type="SUPFAM" id="SSF116734">
    <property type="entry name" value="DNA methylase specificity domain"/>
    <property type="match status" value="1"/>
</dbReference>